<feature type="signal peptide" evidence="1">
    <location>
        <begin position="1"/>
        <end position="21"/>
    </location>
</feature>
<feature type="chain" id="PRO_5020973670" description="DUF8021 domain-containing protein" evidence="1">
    <location>
        <begin position="22"/>
        <end position="341"/>
    </location>
</feature>
<keyword evidence="4" id="KW-1185">Reference proteome</keyword>
<evidence type="ECO:0000259" key="2">
    <source>
        <dbReference type="Pfam" id="PF26061"/>
    </source>
</evidence>
<dbReference type="EMBL" id="SSHH01000002">
    <property type="protein sequence ID" value="TIX50629.1"/>
    <property type="molecule type" value="Genomic_DNA"/>
</dbReference>
<dbReference type="AlphaFoldDB" id="A0A4T3F0Q6"/>
<organism evidence="3 4">
    <name type="scientific">Alteraurantiacibacter aquimixticola</name>
    <dbReference type="NCBI Taxonomy" id="2489173"/>
    <lineage>
        <taxon>Bacteria</taxon>
        <taxon>Pseudomonadati</taxon>
        <taxon>Pseudomonadota</taxon>
        <taxon>Alphaproteobacteria</taxon>
        <taxon>Sphingomonadales</taxon>
        <taxon>Erythrobacteraceae</taxon>
        <taxon>Alteraurantiacibacter</taxon>
    </lineage>
</organism>
<gene>
    <name evidence="3" type="ORF">E5222_10250</name>
</gene>
<feature type="domain" description="DUF8021" evidence="2">
    <location>
        <begin position="196"/>
        <end position="315"/>
    </location>
</feature>
<evidence type="ECO:0000313" key="4">
    <source>
        <dbReference type="Proteomes" id="UP000309389"/>
    </source>
</evidence>
<protein>
    <recommendedName>
        <fullName evidence="2">DUF8021 domain-containing protein</fullName>
    </recommendedName>
</protein>
<proteinExistence type="predicted"/>
<dbReference type="RefSeq" id="WP_136693649.1">
    <property type="nucleotide sequence ID" value="NZ_SSHH01000002.1"/>
</dbReference>
<dbReference type="InterPro" id="IPR058334">
    <property type="entry name" value="DUF8021"/>
</dbReference>
<dbReference type="Pfam" id="PF26061">
    <property type="entry name" value="DUF8021"/>
    <property type="match status" value="1"/>
</dbReference>
<evidence type="ECO:0000313" key="3">
    <source>
        <dbReference type="EMBL" id="TIX50629.1"/>
    </source>
</evidence>
<sequence>MIRQIRLASALAVMAATTAFAAPAAAQVAGVPLDMEPRSCDRACLESYVERYLQAMSDGEVSDDLFARNVRFTENGVQMPLGDEGLWATTSSPQGYRLIVPDVVTGQVAALVTVQEAAGSSATGPTLESDPVGISLRLRIDTDGKISEVEQIAARPERPLGPNAGPPSSPFPATGEAVEALGSPWPGYLEAVPEAERHTRAELVEVASAYFEAVERNTGNDYYPFTDDCLRYENGIITAGPEGSGARAGCREQLQTTLIGAVTSIRDRRIVAVDVERGVVFAFAFFDHRPINWSWQLGELFKVENGDISRIEAIFIRGPYGICSGWSTYEQCRSEEPMDVR</sequence>
<evidence type="ECO:0000256" key="1">
    <source>
        <dbReference type="SAM" id="SignalP"/>
    </source>
</evidence>
<reference evidence="3 4" key="1">
    <citation type="submission" date="2019-04" db="EMBL/GenBank/DDBJ databases">
        <title>Altererythrobacter aquimixticola sp. nov., isolated from sediment of junction between the ocean and a freshwater spring.</title>
        <authorList>
            <person name="Yoon J.-H."/>
        </authorList>
    </citation>
    <scope>NUCLEOTIDE SEQUENCE [LARGE SCALE GENOMIC DNA]</scope>
    <source>
        <strain evidence="3 4">SSKS-13</strain>
    </source>
</reference>
<dbReference type="Proteomes" id="UP000309389">
    <property type="component" value="Unassembled WGS sequence"/>
</dbReference>
<accession>A0A4T3F0Q6</accession>
<keyword evidence="1" id="KW-0732">Signal</keyword>
<name>A0A4T3F0Q6_9SPHN</name>
<comment type="caution">
    <text evidence="3">The sequence shown here is derived from an EMBL/GenBank/DDBJ whole genome shotgun (WGS) entry which is preliminary data.</text>
</comment>
<dbReference type="OrthoDB" id="7419867at2"/>